<dbReference type="InterPro" id="IPR005741">
    <property type="entry name" value="TopoIV_A_Gpos"/>
</dbReference>
<dbReference type="InterPro" id="IPR002205">
    <property type="entry name" value="Topo_IIA_dom_A"/>
</dbReference>
<dbReference type="Pfam" id="PF03989">
    <property type="entry name" value="DNA_gyraseA_C"/>
    <property type="match status" value="4"/>
</dbReference>
<dbReference type="SUPFAM" id="SSF56719">
    <property type="entry name" value="Type II DNA topoisomerase"/>
    <property type="match status" value="1"/>
</dbReference>
<dbReference type="Gene3D" id="2.120.10.90">
    <property type="entry name" value="DNA gyrase/topoisomerase IV, subunit A, C-terminal"/>
    <property type="match status" value="1"/>
</dbReference>
<feature type="active site" description="O-(5'-phospho-DNA)-tyrosine intermediate" evidence="7 8">
    <location>
        <position position="129"/>
    </location>
</feature>
<comment type="caution">
    <text evidence="7">Lacks conserved residue(s) required for the propagation of feature annotation.</text>
</comment>
<feature type="site" description="Interaction with DNA" evidence="7">
    <location>
        <position position="104"/>
    </location>
</feature>
<dbReference type="CDD" id="cd00187">
    <property type="entry name" value="TOP4c"/>
    <property type="match status" value="1"/>
</dbReference>
<comment type="similarity">
    <text evidence="7">Belongs to the type II topoisomerase GyrA/ParC subunit family. ParC type 2 subfamily.</text>
</comment>
<evidence type="ECO:0000256" key="2">
    <source>
        <dbReference type="ARBA" id="ARBA00022475"/>
    </source>
</evidence>
<feature type="site" description="Interaction with DNA" evidence="7">
    <location>
        <position position="49"/>
    </location>
</feature>
<evidence type="ECO:0000313" key="11">
    <source>
        <dbReference type="Proteomes" id="UP000051735"/>
    </source>
</evidence>
<dbReference type="SUPFAM" id="SSF101904">
    <property type="entry name" value="GyrA/ParC C-terminal domain-like"/>
    <property type="match status" value="1"/>
</dbReference>
<dbReference type="NCBIfam" id="TIGR01061">
    <property type="entry name" value="parC_Gpos"/>
    <property type="match status" value="1"/>
</dbReference>
<keyword evidence="5 7" id="KW-0472">Membrane</keyword>
<comment type="subcellular location">
    <subcellularLocation>
        <location evidence="7">Cell membrane</location>
        <topology evidence="7">Peripheral membrane protein</topology>
    </subcellularLocation>
</comment>
<evidence type="ECO:0000313" key="10">
    <source>
        <dbReference type="EMBL" id="KRM32113.1"/>
    </source>
</evidence>
<sequence length="833" mass="94172">MNKEGFDLMTTKERIREMPLEQVMGERFGRYSKYIIQERALPDIRDGLKPVQRRILYAMYQDGNTYDKAYKKAAKAVGNIMGNFHPHGDSSIYGALVHLSQDWKMREPLVEMHGNNGSMDGDGPAAMRYTESRLSKISNMLLQDIDKDTVNMVLNFDDTEYEPTVLPARFPNLLVNGSTGISSGYATEIPPHNLTEVIEATIYLLKHPDATLDDLMKYVKGPDFPTGAIIMGTKGIKEAYETGRGRIQVRAKTSIQEIRGHRQEIVATEIPFDVNKALLVKKIDEIRLNKEIDGIAEVRDETDRHGLSIVVELKKGADAQNILNYLFKNTDLQVSYNFNMVAIDHMTPVQVGLKRILSSYLEHEEEVVTKRTQFDLNKAEARLEIIAGLIHAMDILDQVIKVIRSSKNKADAKRNLVKEFDFTTNQAEAIVSLQLYRLTNTDVDALIAEQTDLNKKADKYRKLLSDRATLEKEIIKELNAVKREFGTERRTEISEETAKIHIDEKALVADEQVRVLISRDGYLKRSSLRSYQSTAEGDNGLPDGDAVVYEKNVSTLENLYLFTNKGNVIYRPVHELVETKWKETGQHLSQEIGLDSDEKIIRVFNFKDLSQDLDFLLATNDGYIKRLKLANLQPTRTYKSRAITAIKMKSKDSHLLQVDLLSPDSNKEITLVTNMAYAVKYDVSEIPESGAKAVGVKSVNLKDDDYVVGYVLVAPEFEDLIKIGLITQRGAFKQLELNLINKVSRAKRGVQILRELKTKPHRIAALTSYGQNHTLLLTTSSDRHVKIKTSEFPLGDRYSNGSFVLDPSVDGTPIRLELGRPTSDKNENVSELF</sequence>
<dbReference type="InterPro" id="IPR013760">
    <property type="entry name" value="Topo_IIA-like_dom_sf"/>
</dbReference>
<keyword evidence="6 7" id="KW-0413">Isomerase</keyword>
<comment type="caution">
    <text evidence="10">The sequence shown here is derived from an EMBL/GenBank/DDBJ whole genome shotgun (WGS) entry which is preliminary data.</text>
</comment>
<dbReference type="PANTHER" id="PTHR43493">
    <property type="entry name" value="DNA GYRASE/TOPOISOMERASE SUBUNIT A"/>
    <property type="match status" value="1"/>
</dbReference>
<dbReference type="NCBIfam" id="NF004044">
    <property type="entry name" value="PRK05561.1"/>
    <property type="match status" value="1"/>
</dbReference>
<proteinExistence type="inferred from homology"/>
<evidence type="ECO:0000256" key="4">
    <source>
        <dbReference type="ARBA" id="ARBA00023125"/>
    </source>
</evidence>
<organism evidence="10 11">
    <name type="scientific">Lactobacillus intestinalis DSM 6629</name>
    <dbReference type="NCBI Taxonomy" id="1423761"/>
    <lineage>
        <taxon>Bacteria</taxon>
        <taxon>Bacillati</taxon>
        <taxon>Bacillota</taxon>
        <taxon>Bacilli</taxon>
        <taxon>Lactobacillales</taxon>
        <taxon>Lactobacillaceae</taxon>
        <taxon>Lactobacillus</taxon>
    </lineage>
</organism>
<dbReference type="InterPro" id="IPR050220">
    <property type="entry name" value="Type_II_DNA_Topoisomerases"/>
</dbReference>
<evidence type="ECO:0000256" key="5">
    <source>
        <dbReference type="ARBA" id="ARBA00023136"/>
    </source>
</evidence>
<dbReference type="SMART" id="SM00434">
    <property type="entry name" value="TOP4c"/>
    <property type="match status" value="1"/>
</dbReference>
<feature type="site" description="Interaction with DNA" evidence="7">
    <location>
        <position position="85"/>
    </location>
</feature>
<evidence type="ECO:0000256" key="7">
    <source>
        <dbReference type="HAMAP-Rule" id="MF_00937"/>
    </source>
</evidence>
<evidence type="ECO:0000256" key="8">
    <source>
        <dbReference type="PROSITE-ProRule" id="PRU01384"/>
    </source>
</evidence>
<dbReference type="PANTHER" id="PTHR43493:SF9">
    <property type="entry name" value="DNA TOPOISOMERASE 4 SUBUNIT A"/>
    <property type="match status" value="1"/>
</dbReference>
<dbReference type="InterPro" id="IPR035516">
    <property type="entry name" value="Gyrase/topoIV_suA_C"/>
</dbReference>
<keyword evidence="2 7" id="KW-1003">Cell membrane</keyword>
<comment type="catalytic activity">
    <reaction evidence="1 7 8">
        <text>ATP-dependent breakage, passage and rejoining of double-stranded DNA.</text>
        <dbReference type="EC" id="5.6.2.2"/>
    </reaction>
</comment>
<accession>A0ABR5PNT6</accession>
<gene>
    <name evidence="7" type="primary">parC</name>
    <name evidence="10" type="ORF">FC44_GL000131</name>
</gene>
<keyword evidence="11" id="KW-1185">Reference proteome</keyword>
<evidence type="ECO:0000256" key="6">
    <source>
        <dbReference type="ARBA" id="ARBA00023235"/>
    </source>
</evidence>
<comment type="function">
    <text evidence="7">Topoisomerase IV is essential for chromosome segregation. It relaxes supercoiled DNA. Performs the decatenation events required during the replication of a circular DNA molecule.</text>
</comment>
<dbReference type="Pfam" id="PF00521">
    <property type="entry name" value="DNA_topoisoIV"/>
    <property type="match status" value="1"/>
</dbReference>
<evidence type="ECO:0000256" key="1">
    <source>
        <dbReference type="ARBA" id="ARBA00000185"/>
    </source>
</evidence>
<protein>
    <recommendedName>
        <fullName evidence="7">DNA topoisomerase 4 subunit A</fullName>
        <ecNumber evidence="7">5.6.2.2</ecNumber>
    </recommendedName>
    <alternativeName>
        <fullName evidence="7">Topoisomerase IV subunit A</fullName>
    </alternativeName>
</protein>
<feature type="domain" description="Topo IIA-type catalytic" evidence="9">
    <location>
        <begin position="41"/>
        <end position="507"/>
    </location>
</feature>
<dbReference type="Proteomes" id="UP000051735">
    <property type="component" value="Unassembled WGS sequence"/>
</dbReference>
<dbReference type="InterPro" id="IPR006691">
    <property type="entry name" value="GyrA/parC_rep"/>
</dbReference>
<dbReference type="EC" id="5.6.2.2" evidence="7"/>
<feature type="site" description="Transition state stabilizer" evidence="7">
    <location>
        <position position="128"/>
    </location>
</feature>
<dbReference type="Gene3D" id="3.90.199.10">
    <property type="entry name" value="Topoisomerase II, domain 5"/>
    <property type="match status" value="1"/>
</dbReference>
<reference evidence="10 11" key="1">
    <citation type="journal article" date="2015" name="Genome Announc.">
        <title>Expanding the biotechnology potential of lactobacilli through comparative genomics of 213 strains and associated genera.</title>
        <authorList>
            <person name="Sun Z."/>
            <person name="Harris H.M."/>
            <person name="McCann A."/>
            <person name="Guo C."/>
            <person name="Argimon S."/>
            <person name="Zhang W."/>
            <person name="Yang X."/>
            <person name="Jeffery I.B."/>
            <person name="Cooney J.C."/>
            <person name="Kagawa T.F."/>
            <person name="Liu W."/>
            <person name="Song Y."/>
            <person name="Salvetti E."/>
            <person name="Wrobel A."/>
            <person name="Rasinkangas P."/>
            <person name="Parkhill J."/>
            <person name="Rea M.C."/>
            <person name="O'Sullivan O."/>
            <person name="Ritari J."/>
            <person name="Douillard F.P."/>
            <person name="Paul Ross R."/>
            <person name="Yang R."/>
            <person name="Briner A.E."/>
            <person name="Felis G.E."/>
            <person name="de Vos W.M."/>
            <person name="Barrangou R."/>
            <person name="Klaenhammer T.R."/>
            <person name="Caufield P.W."/>
            <person name="Cui Y."/>
            <person name="Zhang H."/>
            <person name="O'Toole P.W."/>
        </authorList>
    </citation>
    <scope>NUCLEOTIDE SEQUENCE [LARGE SCALE GENOMIC DNA]</scope>
    <source>
        <strain evidence="10 11">DSM 6629</strain>
    </source>
</reference>
<evidence type="ECO:0000256" key="3">
    <source>
        <dbReference type="ARBA" id="ARBA00023029"/>
    </source>
</evidence>
<dbReference type="InterPro" id="IPR013758">
    <property type="entry name" value="Topo_IIA_A/C_ab"/>
</dbReference>
<dbReference type="Gene3D" id="1.10.268.10">
    <property type="entry name" value="Topoisomerase, domain 3"/>
    <property type="match status" value="1"/>
</dbReference>
<dbReference type="EMBL" id="AZGN01000048">
    <property type="protein sequence ID" value="KRM32113.1"/>
    <property type="molecule type" value="Genomic_DNA"/>
</dbReference>
<name>A0ABR5PNT6_9LACO</name>
<dbReference type="HAMAP" id="MF_00937">
    <property type="entry name" value="ParC_type2"/>
    <property type="match status" value="1"/>
</dbReference>
<keyword evidence="3 7" id="KW-0799">Topoisomerase</keyword>
<feature type="site" description="Interaction with DNA" evidence="7">
    <location>
        <position position="87"/>
    </location>
</feature>
<dbReference type="InterPro" id="IPR013757">
    <property type="entry name" value="Topo_IIA_A_a_sf"/>
</dbReference>
<comment type="subunit">
    <text evidence="7">Heterotetramer composed of ParC and ParE.</text>
</comment>
<evidence type="ECO:0000259" key="9">
    <source>
        <dbReference type="PROSITE" id="PS52040"/>
    </source>
</evidence>
<dbReference type="Gene3D" id="3.30.1360.40">
    <property type="match status" value="1"/>
</dbReference>
<dbReference type="PROSITE" id="PS52040">
    <property type="entry name" value="TOPO_IIA"/>
    <property type="match status" value="1"/>
</dbReference>
<keyword evidence="4 7" id="KW-0238">DNA-binding</keyword>